<feature type="transmembrane region" description="Helical" evidence="6">
    <location>
        <begin position="120"/>
        <end position="137"/>
    </location>
</feature>
<evidence type="ECO:0000313" key="8">
    <source>
        <dbReference type="Proteomes" id="UP000480246"/>
    </source>
</evidence>
<evidence type="ECO:0000256" key="4">
    <source>
        <dbReference type="ARBA" id="ARBA00022989"/>
    </source>
</evidence>
<dbReference type="InterPro" id="IPR050833">
    <property type="entry name" value="Poly_Biosynth_Transport"/>
</dbReference>
<protein>
    <submittedName>
        <fullName evidence="7">Polysaccharide biosynthesis protein</fullName>
    </submittedName>
</protein>
<dbReference type="AlphaFoldDB" id="A0A7C8KQ14"/>
<feature type="transmembrane region" description="Helical" evidence="6">
    <location>
        <begin position="158"/>
        <end position="174"/>
    </location>
</feature>
<comment type="subcellular location">
    <subcellularLocation>
        <location evidence="1">Cell membrane</location>
        <topology evidence="1">Multi-pass membrane protein</topology>
    </subcellularLocation>
</comment>
<dbReference type="InterPro" id="IPR024923">
    <property type="entry name" value="PG_synth_SpoVB"/>
</dbReference>
<feature type="transmembrane region" description="Helical" evidence="6">
    <location>
        <begin position="385"/>
        <end position="406"/>
    </location>
</feature>
<evidence type="ECO:0000313" key="7">
    <source>
        <dbReference type="EMBL" id="KAB8126500.1"/>
    </source>
</evidence>
<feature type="transmembrane region" description="Helical" evidence="6">
    <location>
        <begin position="319"/>
        <end position="337"/>
    </location>
</feature>
<keyword evidence="8" id="KW-1185">Reference proteome</keyword>
<feature type="transmembrane region" description="Helical" evidence="6">
    <location>
        <begin position="442"/>
        <end position="464"/>
    </location>
</feature>
<feature type="transmembrane region" description="Helical" evidence="6">
    <location>
        <begin position="476"/>
        <end position="496"/>
    </location>
</feature>
<sequence length="520" mass="58413">MTDKKLIFKGTFALVLASIFGKVISASYRIPLQNLTGDIGFYIYQQIYPMIGIAITLALYGLPSAVAAFLIENKMESGNKKMNQRIFNILFLLGLFLFLFLFLFSPFLANVMGDSQLIHPIRHVSWIFLFVPFIAFYRGKFQARNDLQAIAKSQIVEQIIRAVFIITAAIWIYQDKLSIYQIADGAAVGTLLAFSLAFLLLYFIWKKKYASKEENILEIVPYPQLISSVLLAGIVISMNHMMLLFVQLADAFTLVPALVNSGLSEIEAMKWKGVLDRGQPLLQLVTIIGSSIAAGMVPNVTKLAWQNNEDRSLKQIRNTLKYCFIISAGATAGLFVLMPEINELFYQNTDGSASLRILSTVLLFTGMSVTLASVLHGFGYMKWTALVLFIALWLKVVLNKLLVPFLQLDGAAIASILSIGFIFVSYFYLLRKAIRRKIGRFPVGRVLIAALFMIASLTIINYVKTHYFIIDTRLENLFFVLFSVFGGFIFYLFALVRLKVFSVSELASIPGLNKLSKKER</sequence>
<feature type="transmembrane region" description="Helical" evidence="6">
    <location>
        <begin position="49"/>
        <end position="71"/>
    </location>
</feature>
<feature type="transmembrane region" description="Helical" evidence="6">
    <location>
        <begin position="281"/>
        <end position="298"/>
    </location>
</feature>
<dbReference type="OrthoDB" id="9775950at2"/>
<dbReference type="PANTHER" id="PTHR30250:SF29">
    <property type="entry name" value="POLYSACCHARIDE BIOSYNTHESIS PROTEIN C-TERMINAL DOMAIN-CONTAINING PROTEIN"/>
    <property type="match status" value="1"/>
</dbReference>
<evidence type="ECO:0000256" key="2">
    <source>
        <dbReference type="ARBA" id="ARBA00022475"/>
    </source>
</evidence>
<evidence type="ECO:0000256" key="6">
    <source>
        <dbReference type="SAM" id="Phobius"/>
    </source>
</evidence>
<keyword evidence="3 6" id="KW-0812">Transmembrane</keyword>
<feature type="transmembrane region" description="Helical" evidence="6">
    <location>
        <begin position="186"/>
        <end position="205"/>
    </location>
</feature>
<gene>
    <name evidence="7" type="ORF">F9U64_19900</name>
</gene>
<dbReference type="EMBL" id="WEID01000106">
    <property type="protein sequence ID" value="KAB8126500.1"/>
    <property type="molecule type" value="Genomic_DNA"/>
</dbReference>
<name>A0A7C8KQ14_9BACI</name>
<dbReference type="PANTHER" id="PTHR30250">
    <property type="entry name" value="PST FAMILY PREDICTED COLANIC ACID TRANSPORTER"/>
    <property type="match status" value="1"/>
</dbReference>
<keyword evidence="5 6" id="KW-0472">Membrane</keyword>
<organism evidence="7 8">
    <name type="scientific">Gracilibacillus oryzae</name>
    <dbReference type="NCBI Taxonomy" id="1672701"/>
    <lineage>
        <taxon>Bacteria</taxon>
        <taxon>Bacillati</taxon>
        <taxon>Bacillota</taxon>
        <taxon>Bacilli</taxon>
        <taxon>Bacillales</taxon>
        <taxon>Bacillaceae</taxon>
        <taxon>Gracilibacillus</taxon>
    </lineage>
</organism>
<dbReference type="Proteomes" id="UP000480246">
    <property type="component" value="Unassembled WGS sequence"/>
</dbReference>
<keyword evidence="4 6" id="KW-1133">Transmembrane helix</keyword>
<keyword evidence="2" id="KW-1003">Cell membrane</keyword>
<accession>A0A7C8KQ14</accession>
<proteinExistence type="predicted"/>
<dbReference type="Pfam" id="PF01943">
    <property type="entry name" value="Polysacc_synt"/>
    <property type="match status" value="1"/>
</dbReference>
<dbReference type="GO" id="GO:0005886">
    <property type="term" value="C:plasma membrane"/>
    <property type="evidence" value="ECO:0007669"/>
    <property type="project" value="UniProtKB-SubCell"/>
</dbReference>
<reference evidence="7 8" key="1">
    <citation type="submission" date="2019-10" db="EMBL/GenBank/DDBJ databases">
        <title>Gracilibacillus sp. nov. isolated from rice seeds.</title>
        <authorList>
            <person name="He S."/>
        </authorList>
    </citation>
    <scope>NUCLEOTIDE SEQUENCE [LARGE SCALE GENOMIC DNA]</scope>
    <source>
        <strain evidence="7 8">TD8</strain>
    </source>
</reference>
<comment type="caution">
    <text evidence="7">The sequence shown here is derived from an EMBL/GenBank/DDBJ whole genome shotgun (WGS) entry which is preliminary data.</text>
</comment>
<feature type="transmembrane region" description="Helical" evidence="6">
    <location>
        <begin position="86"/>
        <end position="108"/>
    </location>
</feature>
<feature type="transmembrane region" description="Helical" evidence="6">
    <location>
        <begin position="225"/>
        <end position="246"/>
    </location>
</feature>
<evidence type="ECO:0000256" key="1">
    <source>
        <dbReference type="ARBA" id="ARBA00004651"/>
    </source>
</evidence>
<dbReference type="RefSeq" id="WP_153406628.1">
    <property type="nucleotide sequence ID" value="NZ_ML762449.1"/>
</dbReference>
<feature type="transmembrane region" description="Helical" evidence="6">
    <location>
        <begin position="357"/>
        <end position="378"/>
    </location>
</feature>
<evidence type="ECO:0000256" key="5">
    <source>
        <dbReference type="ARBA" id="ARBA00023136"/>
    </source>
</evidence>
<dbReference type="InterPro" id="IPR002797">
    <property type="entry name" value="Polysacc_synth"/>
</dbReference>
<dbReference type="CDD" id="cd13124">
    <property type="entry name" value="MATE_SpoVB_like"/>
    <property type="match status" value="1"/>
</dbReference>
<feature type="transmembrane region" description="Helical" evidence="6">
    <location>
        <begin position="412"/>
        <end position="430"/>
    </location>
</feature>
<evidence type="ECO:0000256" key="3">
    <source>
        <dbReference type="ARBA" id="ARBA00022692"/>
    </source>
</evidence>